<evidence type="ECO:0000256" key="1">
    <source>
        <dbReference type="ARBA" id="ARBA00010045"/>
    </source>
</evidence>
<dbReference type="CDD" id="cd10445">
    <property type="entry name" value="GIY-YIG_bI1_like"/>
    <property type="match status" value="1"/>
</dbReference>
<dbReference type="InterPro" id="IPR000305">
    <property type="entry name" value="GIY-YIG_endonuc"/>
</dbReference>
<feature type="domain" description="GIY-YIG" evidence="2">
    <location>
        <begin position="124"/>
        <end position="215"/>
    </location>
</feature>
<dbReference type="PROSITE" id="PS50164">
    <property type="entry name" value="GIY_YIG"/>
    <property type="match status" value="1"/>
</dbReference>
<dbReference type="SUPFAM" id="SSF82771">
    <property type="entry name" value="GIY-YIG endonuclease"/>
    <property type="match status" value="1"/>
</dbReference>
<dbReference type="Gene3D" id="3.40.1440.10">
    <property type="entry name" value="GIY-YIG endonuclease"/>
    <property type="match status" value="1"/>
</dbReference>
<sequence>MIVTAFLGFLNIAQNGSNLLQQQEQQQQQQQQQQQEKPPLGLGKIHYFTGFSVKPSTLTLLFHQHTLCLLAEQGKRYYSTGRDQDTVSKIVKDFILEKNISPVYIYEDLKDISTHKKILEDTRGLSGIYLILNKVTKDYYIGSASTNRINKRFANHLIHLTGSKVLKNAVRKYKISEFAFLVLEIYPEIVTSENNHKLLDLEDFYLKSLLPNYNILTEAGSSFGYKHTELTRLKMKTEYSESRRERIGSLNRNKTFSAETIELMREKALNLYNLDGTIYAKYPSVAETAKNLNCSAKTVSRSLKSSVCFTFWSNEFMRRNCYYKPYECNSMNWTRYC</sequence>
<evidence type="ECO:0000313" key="4">
    <source>
        <dbReference type="Proteomes" id="UP000696280"/>
    </source>
</evidence>
<dbReference type="SMART" id="SM00465">
    <property type="entry name" value="GIYc"/>
    <property type="match status" value="1"/>
</dbReference>
<proteinExistence type="predicted"/>
<accession>A0A9N9Q230</accession>
<comment type="caution">
    <text evidence="3">The sequence shown here is derived from an EMBL/GenBank/DDBJ whole genome shotgun (WGS) entry which is preliminary data.</text>
</comment>
<dbReference type="AlphaFoldDB" id="A0A9N9Q230"/>
<dbReference type="GO" id="GO:0004519">
    <property type="term" value="F:endonuclease activity"/>
    <property type="evidence" value="ECO:0007669"/>
    <property type="project" value="InterPro"/>
</dbReference>
<dbReference type="NCBIfam" id="TIGR01453">
    <property type="entry name" value="grpIintron_endo"/>
    <property type="match status" value="1"/>
</dbReference>
<protein>
    <recommendedName>
        <fullName evidence="2">GIY-YIG domain-containing protein</fullName>
    </recommendedName>
</protein>
<comment type="similarity">
    <text evidence="1">To endonucleases of group I introns of fungi and phage.</text>
</comment>
<dbReference type="SUPFAM" id="SSF64496">
    <property type="entry name" value="DNA-binding domain of intron-encoded endonucleases"/>
    <property type="match status" value="1"/>
</dbReference>
<dbReference type="InterPro" id="IPR035901">
    <property type="entry name" value="GIY-YIG_endonuc_sf"/>
</dbReference>
<dbReference type="InterPro" id="IPR003611">
    <property type="entry name" value="NUMOD3"/>
</dbReference>
<dbReference type="GO" id="GO:0003677">
    <property type="term" value="F:DNA binding"/>
    <property type="evidence" value="ECO:0007669"/>
    <property type="project" value="InterPro"/>
</dbReference>
<gene>
    <name evidence="3" type="ORF">HYFRA_00013578</name>
</gene>
<dbReference type="EMBL" id="CAJVRL010000130">
    <property type="protein sequence ID" value="CAG8962377.1"/>
    <property type="molecule type" value="Genomic_DNA"/>
</dbReference>
<dbReference type="Proteomes" id="UP000696280">
    <property type="component" value="Unassembled WGS sequence"/>
</dbReference>
<keyword evidence="4" id="KW-1185">Reference proteome</keyword>
<name>A0A9N9Q230_9HELO</name>
<evidence type="ECO:0000313" key="3">
    <source>
        <dbReference type="EMBL" id="CAG8962377.1"/>
    </source>
</evidence>
<dbReference type="Pfam" id="PF01541">
    <property type="entry name" value="GIY-YIG"/>
    <property type="match status" value="1"/>
</dbReference>
<dbReference type="SMART" id="SM00496">
    <property type="entry name" value="IENR2"/>
    <property type="match status" value="2"/>
</dbReference>
<reference evidence="3" key="1">
    <citation type="submission" date="2021-07" db="EMBL/GenBank/DDBJ databases">
        <authorList>
            <person name="Durling M."/>
        </authorList>
    </citation>
    <scope>NUCLEOTIDE SEQUENCE</scope>
</reference>
<evidence type="ECO:0000259" key="2">
    <source>
        <dbReference type="PROSITE" id="PS50164"/>
    </source>
</evidence>
<organism evidence="3 4">
    <name type="scientific">Hymenoscyphus fraxineus</name>
    <dbReference type="NCBI Taxonomy" id="746836"/>
    <lineage>
        <taxon>Eukaryota</taxon>
        <taxon>Fungi</taxon>
        <taxon>Dikarya</taxon>
        <taxon>Ascomycota</taxon>
        <taxon>Pezizomycotina</taxon>
        <taxon>Leotiomycetes</taxon>
        <taxon>Helotiales</taxon>
        <taxon>Helotiaceae</taxon>
        <taxon>Hymenoscyphus</taxon>
    </lineage>
</organism>
<dbReference type="InterPro" id="IPR006350">
    <property type="entry name" value="Intron_endoG1"/>
</dbReference>
<dbReference type="OrthoDB" id="2203429at2759"/>